<dbReference type="PANTHER" id="PTHR43877">
    <property type="entry name" value="AMINOALKYLPHOSPHONATE N-ACETYLTRANSFERASE-RELATED-RELATED"/>
    <property type="match status" value="1"/>
</dbReference>
<accession>A0A1H1S3B8</accession>
<organism evidence="4 5">
    <name type="scientific">Paraoerskovia marina</name>
    <dbReference type="NCBI Taxonomy" id="545619"/>
    <lineage>
        <taxon>Bacteria</taxon>
        <taxon>Bacillati</taxon>
        <taxon>Actinomycetota</taxon>
        <taxon>Actinomycetes</taxon>
        <taxon>Micrococcales</taxon>
        <taxon>Cellulomonadaceae</taxon>
        <taxon>Paraoerskovia</taxon>
    </lineage>
</organism>
<name>A0A1H1S3B8_9CELL</name>
<reference evidence="4 5" key="1">
    <citation type="submission" date="2016-10" db="EMBL/GenBank/DDBJ databases">
        <authorList>
            <person name="de Groot N.N."/>
        </authorList>
    </citation>
    <scope>NUCLEOTIDE SEQUENCE [LARGE SCALE GENOMIC DNA]</scope>
    <source>
        <strain evidence="4 5">DSM 22126</strain>
    </source>
</reference>
<dbReference type="Gene3D" id="3.40.630.30">
    <property type="match status" value="1"/>
</dbReference>
<keyword evidence="1 4" id="KW-0808">Transferase</keyword>
<dbReference type="EMBL" id="LT629776">
    <property type="protein sequence ID" value="SDS41709.1"/>
    <property type="molecule type" value="Genomic_DNA"/>
</dbReference>
<dbReference type="AlphaFoldDB" id="A0A1H1S3B8"/>
<dbReference type="STRING" id="545619.SAMN04489860_1503"/>
<feature type="domain" description="N-acetyltransferase" evidence="3">
    <location>
        <begin position="6"/>
        <end position="158"/>
    </location>
</feature>
<dbReference type="InterPro" id="IPR000182">
    <property type="entry name" value="GNAT_dom"/>
</dbReference>
<dbReference type="PANTHER" id="PTHR43877:SF2">
    <property type="entry name" value="AMINOALKYLPHOSPHONATE N-ACETYLTRANSFERASE-RELATED"/>
    <property type="match status" value="1"/>
</dbReference>
<proteinExistence type="predicted"/>
<protein>
    <submittedName>
        <fullName evidence="4">Acetyltransferase (GNAT) family protein</fullName>
    </submittedName>
</protein>
<evidence type="ECO:0000313" key="5">
    <source>
        <dbReference type="Proteomes" id="UP000185663"/>
    </source>
</evidence>
<keyword evidence="2" id="KW-0012">Acyltransferase</keyword>
<gene>
    <name evidence="4" type="ORF">SAMN04489860_1503</name>
</gene>
<evidence type="ECO:0000259" key="3">
    <source>
        <dbReference type="PROSITE" id="PS51186"/>
    </source>
</evidence>
<sequence length="158" mass="17290">MSARTFEVRHVVWDHPDADRLRRAQRAELDERYGCDDHEPGAAPTAEDIAVFVLARDATGAPVACGGLRMLDVAGPPSAEIKRMFVVPASRGSGVASVVLRALEDAASERGVRRLVLETGTEQPDAVRFYEREGYSEIPLYGPYVGSELSRCFARTLD</sequence>
<evidence type="ECO:0000313" key="4">
    <source>
        <dbReference type="EMBL" id="SDS41709.1"/>
    </source>
</evidence>
<dbReference type="InterPro" id="IPR050832">
    <property type="entry name" value="Bact_Acetyltransf"/>
</dbReference>
<dbReference type="eggNOG" id="COG0456">
    <property type="taxonomic scope" value="Bacteria"/>
</dbReference>
<keyword evidence="5" id="KW-1185">Reference proteome</keyword>
<dbReference type="CDD" id="cd04301">
    <property type="entry name" value="NAT_SF"/>
    <property type="match status" value="1"/>
</dbReference>
<dbReference type="RefSeq" id="WP_231959139.1">
    <property type="nucleotide sequence ID" value="NZ_LT629776.1"/>
</dbReference>
<dbReference type="SUPFAM" id="SSF55729">
    <property type="entry name" value="Acyl-CoA N-acyltransferases (Nat)"/>
    <property type="match status" value="1"/>
</dbReference>
<evidence type="ECO:0000256" key="1">
    <source>
        <dbReference type="ARBA" id="ARBA00022679"/>
    </source>
</evidence>
<dbReference type="Proteomes" id="UP000185663">
    <property type="component" value="Chromosome I"/>
</dbReference>
<dbReference type="PROSITE" id="PS51186">
    <property type="entry name" value="GNAT"/>
    <property type="match status" value="1"/>
</dbReference>
<dbReference type="InterPro" id="IPR016181">
    <property type="entry name" value="Acyl_CoA_acyltransferase"/>
</dbReference>
<dbReference type="GO" id="GO:0016747">
    <property type="term" value="F:acyltransferase activity, transferring groups other than amino-acyl groups"/>
    <property type="evidence" value="ECO:0007669"/>
    <property type="project" value="InterPro"/>
</dbReference>
<evidence type="ECO:0000256" key="2">
    <source>
        <dbReference type="ARBA" id="ARBA00023315"/>
    </source>
</evidence>
<dbReference type="Pfam" id="PF00583">
    <property type="entry name" value="Acetyltransf_1"/>
    <property type="match status" value="1"/>
</dbReference>